<dbReference type="GO" id="GO:0006364">
    <property type="term" value="P:rRNA processing"/>
    <property type="evidence" value="ECO:0007669"/>
    <property type="project" value="UniProtKB-UniRule"/>
</dbReference>
<keyword evidence="1 6" id="KW-0690">Ribosome biogenesis</keyword>
<dbReference type="GO" id="GO:0019843">
    <property type="term" value="F:rRNA binding"/>
    <property type="evidence" value="ECO:0007669"/>
    <property type="project" value="UniProtKB-UniRule"/>
</dbReference>
<dbReference type="AlphaFoldDB" id="A0A0X8VA45"/>
<gene>
    <name evidence="6 8" type="primary">mrnC</name>
    <name evidence="8" type="ORF">CPRO_22440</name>
    <name evidence="9" type="ORF">SAMN02745151_02965</name>
</gene>
<dbReference type="Pfam" id="PF00636">
    <property type="entry name" value="Ribonuclease_3"/>
    <property type="match status" value="1"/>
</dbReference>
<keyword evidence="3 6" id="KW-0540">Nuclease</keyword>
<dbReference type="InterPro" id="IPR000999">
    <property type="entry name" value="RNase_III_dom"/>
</dbReference>
<evidence type="ECO:0000259" key="7">
    <source>
        <dbReference type="Pfam" id="PF00636"/>
    </source>
</evidence>
<dbReference type="OrthoDB" id="46571at2"/>
<dbReference type="EMBL" id="CP014223">
    <property type="protein sequence ID" value="AMJ41821.1"/>
    <property type="molecule type" value="Genomic_DNA"/>
</dbReference>
<dbReference type="Proteomes" id="UP000184204">
    <property type="component" value="Unassembled WGS sequence"/>
</dbReference>
<reference evidence="9" key="4">
    <citation type="submission" date="2016-11" db="EMBL/GenBank/DDBJ databases">
        <authorList>
            <person name="Varghese N."/>
            <person name="Submissions S."/>
        </authorList>
    </citation>
    <scope>NUCLEOTIDE SEQUENCE</scope>
    <source>
        <strain evidence="9">DSM 1682</strain>
    </source>
</reference>
<reference evidence="10" key="2">
    <citation type="submission" date="2016-01" db="EMBL/GenBank/DDBJ databases">
        <authorList>
            <person name="Poehlein A."/>
            <person name="Schlien K."/>
            <person name="Gottschalk G."/>
            <person name="Buckel W."/>
            <person name="Daniel R."/>
        </authorList>
    </citation>
    <scope>NUCLEOTIDE SEQUENCE [LARGE SCALE GENOMIC DNA]</scope>
    <source>
        <strain evidence="10">X2</strain>
    </source>
</reference>
<evidence type="ECO:0000313" key="11">
    <source>
        <dbReference type="Proteomes" id="UP000184204"/>
    </source>
</evidence>
<keyword evidence="5 6" id="KW-0378">Hydrolase</keyword>
<keyword evidence="6" id="KW-0460">Magnesium</keyword>
<reference evidence="11" key="3">
    <citation type="submission" date="2016-11" db="EMBL/GenBank/DDBJ databases">
        <authorList>
            <person name="Jaros S."/>
            <person name="Januszkiewicz K."/>
            <person name="Wedrychowicz H."/>
        </authorList>
    </citation>
    <scope>NUCLEOTIDE SEQUENCE [LARGE SCALE GENOMIC DNA]</scope>
    <source>
        <strain evidence="11">DSM 1682</strain>
    </source>
</reference>
<comment type="cofactor">
    <cofactor evidence="6">
        <name>Mg(2+)</name>
        <dbReference type="ChEBI" id="CHEBI:18420"/>
    </cofactor>
</comment>
<reference evidence="8 10" key="1">
    <citation type="journal article" date="2016" name="Genome Announc.">
        <title>Complete Genome Sequence of the Amino Acid-Fermenting Clostridium propionicum X2 (DSM 1682).</title>
        <authorList>
            <person name="Poehlein A."/>
            <person name="Schlien K."/>
            <person name="Chowdhury N.P."/>
            <person name="Gottschalk G."/>
            <person name="Buckel W."/>
            <person name="Daniel R."/>
        </authorList>
    </citation>
    <scope>NUCLEOTIDE SEQUENCE [LARGE SCALE GENOMIC DNA]</scope>
    <source>
        <strain evidence="8 10">X2</strain>
    </source>
</reference>
<comment type="function">
    <text evidence="6">Involved in correct processing of both the 5' and 3' ends of 23S rRNA precursor. Processes 30S rRNA precursor transcript even in absence of ribonuclease 3 (Rnc); Rnc processes 30S rRNA into smaller rRNA precursors.</text>
</comment>
<comment type="subunit">
    <text evidence="6">Homodimer.</text>
</comment>
<evidence type="ECO:0000313" key="8">
    <source>
        <dbReference type="EMBL" id="AMJ41821.1"/>
    </source>
</evidence>
<name>A0A0X8VA45_ANAPI</name>
<evidence type="ECO:0000256" key="3">
    <source>
        <dbReference type="ARBA" id="ARBA00022722"/>
    </source>
</evidence>
<dbReference type="Proteomes" id="UP000068026">
    <property type="component" value="Chromosome"/>
</dbReference>
<keyword evidence="4 6" id="KW-0255">Endonuclease</keyword>
<organism evidence="9 11">
    <name type="scientific">Anaerotignum propionicum DSM 1682</name>
    <dbReference type="NCBI Taxonomy" id="991789"/>
    <lineage>
        <taxon>Bacteria</taxon>
        <taxon>Bacillati</taxon>
        <taxon>Bacillota</taxon>
        <taxon>Clostridia</taxon>
        <taxon>Lachnospirales</taxon>
        <taxon>Anaerotignaceae</taxon>
        <taxon>Anaerotignum</taxon>
    </lineage>
</organism>
<keyword evidence="6" id="KW-0699">rRNA-binding</keyword>
<feature type="domain" description="RNase III" evidence="7">
    <location>
        <begin position="26"/>
        <end position="122"/>
    </location>
</feature>
<dbReference type="Gene3D" id="1.10.1520.10">
    <property type="entry name" value="Ribonuclease III domain"/>
    <property type="match status" value="1"/>
</dbReference>
<dbReference type="InterPro" id="IPR008226">
    <property type="entry name" value="Mini3_fam"/>
</dbReference>
<dbReference type="HAMAP" id="MF_01468">
    <property type="entry name" value="RNase_Mini_III"/>
    <property type="match status" value="1"/>
</dbReference>
<dbReference type="PANTHER" id="PTHR34276">
    <property type="entry name" value="MINI-RIBONUCLEASE 3"/>
    <property type="match status" value="1"/>
</dbReference>
<dbReference type="RefSeq" id="WP_066051660.1">
    <property type="nucleotide sequence ID" value="NZ_CP014223.1"/>
</dbReference>
<dbReference type="PANTHER" id="PTHR34276:SF1">
    <property type="entry name" value="MINI-RIBONUCLEASE 3"/>
    <property type="match status" value="1"/>
</dbReference>
<dbReference type="SUPFAM" id="SSF69065">
    <property type="entry name" value="RNase III domain-like"/>
    <property type="match status" value="1"/>
</dbReference>
<dbReference type="EMBL" id="FQUA01000022">
    <property type="protein sequence ID" value="SHF15671.1"/>
    <property type="molecule type" value="Genomic_DNA"/>
</dbReference>
<feature type="active site" evidence="6">
    <location>
        <position position="31"/>
    </location>
</feature>
<keyword evidence="10" id="KW-1185">Reference proteome</keyword>
<accession>A0A0X8VA45</accession>
<dbReference type="InterPro" id="IPR036389">
    <property type="entry name" value="RNase_III_sf"/>
</dbReference>
<keyword evidence="6" id="KW-0694">RNA-binding</keyword>
<evidence type="ECO:0000256" key="1">
    <source>
        <dbReference type="ARBA" id="ARBA00022517"/>
    </source>
</evidence>
<dbReference type="PIRSF" id="PIRSF005520">
    <property type="entry name" value="UCP005520"/>
    <property type="match status" value="1"/>
</dbReference>
<keyword evidence="6" id="KW-0963">Cytoplasm</keyword>
<evidence type="ECO:0000313" key="9">
    <source>
        <dbReference type="EMBL" id="SHF15671.1"/>
    </source>
</evidence>
<evidence type="ECO:0000313" key="10">
    <source>
        <dbReference type="Proteomes" id="UP000068026"/>
    </source>
</evidence>
<dbReference type="GO" id="GO:0005737">
    <property type="term" value="C:cytoplasm"/>
    <property type="evidence" value="ECO:0007669"/>
    <property type="project" value="UniProtKB-SubCell"/>
</dbReference>
<evidence type="ECO:0000256" key="6">
    <source>
        <dbReference type="HAMAP-Rule" id="MF_01468"/>
    </source>
</evidence>
<proteinExistence type="inferred from homology"/>
<protein>
    <recommendedName>
        <fullName evidence="6">Mini-ribonuclease 3</fullName>
        <shortName evidence="6">Mini-3</shortName>
        <shortName evidence="6">Mini-RNase 3</shortName>
        <ecNumber evidence="6">3.1.26.-</ecNumber>
    </recommendedName>
    <alternativeName>
        <fullName evidence="6">Mini-RNase III</fullName>
        <shortName evidence="6">Mini-III</shortName>
    </alternativeName>
</protein>
<evidence type="ECO:0000256" key="4">
    <source>
        <dbReference type="ARBA" id="ARBA00022759"/>
    </source>
</evidence>
<dbReference type="KEGG" id="cpro:CPRO_22440"/>
<dbReference type="EC" id="3.1.26.-" evidence="6"/>
<sequence length="141" mass="15721">MDLQELDLILGGTGKIDPKGMSPLGLAYIGDAVYEMFVRLTVLTDGNAPVNRLHKKAKDLVNAKAQAQMYFRIAEDLTEEEASVFRRGRNAKSFTTPKNADLMDYRHATGLEALFGYLYLKGEKQRAMSLFSLGMADIIEK</sequence>
<comment type="similarity">
    <text evidence="6">Belongs to the MrnC RNase family.</text>
</comment>
<evidence type="ECO:0000256" key="2">
    <source>
        <dbReference type="ARBA" id="ARBA00022552"/>
    </source>
</evidence>
<comment type="subcellular location">
    <subcellularLocation>
        <location evidence="6">Cytoplasm</location>
    </subcellularLocation>
</comment>
<evidence type="ECO:0000256" key="5">
    <source>
        <dbReference type="ARBA" id="ARBA00022801"/>
    </source>
</evidence>
<dbReference type="GO" id="GO:0004525">
    <property type="term" value="F:ribonuclease III activity"/>
    <property type="evidence" value="ECO:0007669"/>
    <property type="project" value="InterPro"/>
</dbReference>
<keyword evidence="2 6" id="KW-0698">rRNA processing</keyword>